<dbReference type="GO" id="GO:0030170">
    <property type="term" value="F:pyridoxal phosphate binding"/>
    <property type="evidence" value="ECO:0007669"/>
    <property type="project" value="InterPro"/>
</dbReference>
<dbReference type="PANTHER" id="PTHR42790">
    <property type="entry name" value="AMINOTRANSFERASE"/>
    <property type="match status" value="1"/>
</dbReference>
<dbReference type="Proteomes" id="UP000095023">
    <property type="component" value="Unassembled WGS sequence"/>
</dbReference>
<feature type="domain" description="Aminotransferase class I/classII large" evidence="6">
    <location>
        <begin position="120"/>
        <end position="437"/>
    </location>
</feature>
<proteinExistence type="inferred from homology"/>
<dbReference type="InterPro" id="IPR015424">
    <property type="entry name" value="PyrdxlP-dep_Trfase"/>
</dbReference>
<evidence type="ECO:0000256" key="3">
    <source>
        <dbReference type="ARBA" id="ARBA00022576"/>
    </source>
</evidence>
<keyword evidence="8" id="KW-1185">Reference proteome</keyword>
<dbReference type="PANTHER" id="PTHR42790:SF21">
    <property type="entry name" value="AROMATIC_AMINOADIPATE AMINOTRANSFERASE 1"/>
    <property type="match status" value="1"/>
</dbReference>
<dbReference type="GO" id="GO:0006571">
    <property type="term" value="P:tyrosine biosynthetic process"/>
    <property type="evidence" value="ECO:0007669"/>
    <property type="project" value="EnsemblFungi"/>
</dbReference>
<dbReference type="InterPro" id="IPR015421">
    <property type="entry name" value="PyrdxlP-dep_Trfase_major"/>
</dbReference>
<keyword evidence="4" id="KW-0808">Transferase</keyword>
<dbReference type="GO" id="GO:0019878">
    <property type="term" value="P:lysine biosynthetic process via aminoadipic acid"/>
    <property type="evidence" value="ECO:0007669"/>
    <property type="project" value="TreeGrafter"/>
</dbReference>
<dbReference type="GO" id="GO:0009074">
    <property type="term" value="P:aromatic amino acid family catabolic process"/>
    <property type="evidence" value="ECO:0007669"/>
    <property type="project" value="TreeGrafter"/>
</dbReference>
<dbReference type="Gene3D" id="3.40.640.10">
    <property type="entry name" value="Type I PLP-dependent aspartate aminotransferase-like (Major domain)"/>
    <property type="match status" value="1"/>
</dbReference>
<dbReference type="CDD" id="cd00609">
    <property type="entry name" value="AAT_like"/>
    <property type="match status" value="1"/>
</dbReference>
<dbReference type="GO" id="GO:0009094">
    <property type="term" value="P:L-phenylalanine biosynthetic process"/>
    <property type="evidence" value="ECO:0007669"/>
    <property type="project" value="EnsemblFungi"/>
</dbReference>
<evidence type="ECO:0000256" key="1">
    <source>
        <dbReference type="ARBA" id="ARBA00001933"/>
    </source>
</evidence>
<dbReference type="Pfam" id="PF00155">
    <property type="entry name" value="Aminotran_1_2"/>
    <property type="match status" value="1"/>
</dbReference>
<comment type="similarity">
    <text evidence="2">Belongs to the class-I pyridoxal-phosphate-dependent aminotransferase family.</text>
</comment>
<evidence type="ECO:0000313" key="7">
    <source>
        <dbReference type="EMBL" id="ODV91161.1"/>
    </source>
</evidence>
<dbReference type="InterPro" id="IPR050859">
    <property type="entry name" value="Class-I_PLP-dep_aminotransf"/>
</dbReference>
<sequence length="482" mass="54059">MAPPKDLSSHLSNEVKLRNPSNLKELFKYFRDPSKVSLGGGLPLPTYFPFENVSVTAQSSDGTETINFSVSKYEQGSDGVEDILLSESLQYGHSAGVPILVDFVKQHTKTIHNPPYDGWDCVITVGSTHSLDSCLRMLTNPGDTVLAEEFTFSSAAETIRSQGLHIMAAPMDLQGMLPDKLEELLANWDSSVPGKKGMPIPRVMYIIPTGQNPTGSTVSLERRQKIYAICQKYDIVILEDEPYYFLQMEHYDPDHPQSPEVPAEVKNDPDRQQKFLQKLVPSFLSMDVDGRVLRMDTFSKVLAPGTRLGWITCNPLFAERLIRQHEVSVQTPAGFSQTLVFGLLNRWGQSGYIDWLIRLRYEYTARRDCAMQAIDKYISKKVSSYIAPEAGMFFWIRVDATKHPEFKELGGKGVETLLFGKLLESGLVIVPGRWFLSATPDTEYAEDNTAAYYRGNFASVPSEALERGIKLFGDVLNREFGL</sequence>
<dbReference type="InterPro" id="IPR004839">
    <property type="entry name" value="Aminotransferase_I/II_large"/>
</dbReference>
<dbReference type="GO" id="GO:0047536">
    <property type="term" value="F:2-aminoadipate transaminase activity"/>
    <property type="evidence" value="ECO:0007669"/>
    <property type="project" value="EnsemblFungi"/>
</dbReference>
<dbReference type="SUPFAM" id="SSF53383">
    <property type="entry name" value="PLP-dependent transferases"/>
    <property type="match status" value="1"/>
</dbReference>
<accession>A0A1E4THC4</accession>
<evidence type="ECO:0000259" key="6">
    <source>
        <dbReference type="Pfam" id="PF00155"/>
    </source>
</evidence>
<protein>
    <recommendedName>
        <fullName evidence="6">Aminotransferase class I/classII large domain-containing protein</fullName>
    </recommendedName>
</protein>
<name>A0A1E4THC4_9ASCO</name>
<comment type="cofactor">
    <cofactor evidence="1">
        <name>pyridoxal 5'-phosphate</name>
        <dbReference type="ChEBI" id="CHEBI:597326"/>
    </cofactor>
</comment>
<keyword evidence="3" id="KW-0032">Aminotransferase</keyword>
<dbReference type="EMBL" id="KV453842">
    <property type="protein sequence ID" value="ODV91161.1"/>
    <property type="molecule type" value="Genomic_DNA"/>
</dbReference>
<organism evidence="7 8">
    <name type="scientific">Tortispora caseinolytica NRRL Y-17796</name>
    <dbReference type="NCBI Taxonomy" id="767744"/>
    <lineage>
        <taxon>Eukaryota</taxon>
        <taxon>Fungi</taxon>
        <taxon>Dikarya</taxon>
        <taxon>Ascomycota</taxon>
        <taxon>Saccharomycotina</taxon>
        <taxon>Trigonopsidomycetes</taxon>
        <taxon>Trigonopsidales</taxon>
        <taxon>Trigonopsidaceae</taxon>
        <taxon>Tortispora</taxon>
    </lineage>
</organism>
<dbReference type="OrthoDB" id="691673at2759"/>
<evidence type="ECO:0000256" key="4">
    <source>
        <dbReference type="ARBA" id="ARBA00022679"/>
    </source>
</evidence>
<dbReference type="GO" id="GO:0008793">
    <property type="term" value="F:aromatic-amino-acid transaminase activity"/>
    <property type="evidence" value="ECO:0007669"/>
    <property type="project" value="EnsemblFungi"/>
</dbReference>
<evidence type="ECO:0000256" key="5">
    <source>
        <dbReference type="ARBA" id="ARBA00022898"/>
    </source>
</evidence>
<keyword evidence="5" id="KW-0663">Pyridoxal phosphate</keyword>
<gene>
    <name evidence="7" type="ORF">CANCADRAFT_117634</name>
</gene>
<dbReference type="AlphaFoldDB" id="A0A1E4THC4"/>
<reference evidence="8" key="1">
    <citation type="submission" date="2016-02" db="EMBL/GenBank/DDBJ databases">
        <title>Comparative genomics of biotechnologically important yeasts.</title>
        <authorList>
            <consortium name="DOE Joint Genome Institute"/>
            <person name="Riley R."/>
            <person name="Haridas S."/>
            <person name="Wolfe K.H."/>
            <person name="Lopes M.R."/>
            <person name="Hittinger C.T."/>
            <person name="Goker M."/>
            <person name="Salamov A."/>
            <person name="Wisecaver J."/>
            <person name="Long T.M."/>
            <person name="Aerts A.L."/>
            <person name="Barry K."/>
            <person name="Choi C."/>
            <person name="Clum A."/>
            <person name="Coughlan A.Y."/>
            <person name="Deshpande S."/>
            <person name="Douglass A.P."/>
            <person name="Hanson S.J."/>
            <person name="Klenk H.-P."/>
            <person name="Labutti K."/>
            <person name="Lapidus A."/>
            <person name="Lindquist E."/>
            <person name="Lipzen A."/>
            <person name="Meier-Kolthoff J.P."/>
            <person name="Ohm R.A."/>
            <person name="Otillar R.P."/>
            <person name="Pangilinan J."/>
            <person name="Peng Y."/>
            <person name="Rokas A."/>
            <person name="Rosa C.A."/>
            <person name="Scheuner C."/>
            <person name="Sibirny A.A."/>
            <person name="Slot J.C."/>
            <person name="Stielow J.B."/>
            <person name="Sun H."/>
            <person name="Kurtzman C.P."/>
            <person name="Blackwell M."/>
            <person name="Jeffries T.W."/>
            <person name="Grigoriev I.V."/>
        </authorList>
    </citation>
    <scope>NUCLEOTIDE SEQUENCE [LARGE SCALE GENOMIC DNA]</scope>
    <source>
        <strain evidence="8">NRRL Y-17796</strain>
    </source>
</reference>
<evidence type="ECO:0000256" key="2">
    <source>
        <dbReference type="ARBA" id="ARBA00007441"/>
    </source>
</evidence>
<evidence type="ECO:0000313" key="8">
    <source>
        <dbReference type="Proteomes" id="UP000095023"/>
    </source>
</evidence>